<comment type="caution">
    <text evidence="3">The sequence shown here is derived from an EMBL/GenBank/DDBJ whole genome shotgun (WGS) entry which is preliminary data.</text>
</comment>
<feature type="domain" description="VWFA" evidence="2">
    <location>
        <begin position="327"/>
        <end position="513"/>
    </location>
</feature>
<feature type="chain" id="PRO_5037271846" evidence="1">
    <location>
        <begin position="19"/>
        <end position="513"/>
    </location>
</feature>
<dbReference type="InterPro" id="IPR002035">
    <property type="entry name" value="VWF_A"/>
</dbReference>
<dbReference type="EMBL" id="BMOE01000001">
    <property type="protein sequence ID" value="GGJ60885.1"/>
    <property type="molecule type" value="Genomic_DNA"/>
</dbReference>
<reference evidence="3" key="1">
    <citation type="journal article" date="2014" name="Int. J. Syst. Evol. Microbiol.">
        <title>Complete genome sequence of Corynebacterium casei LMG S-19264T (=DSM 44701T), isolated from a smear-ripened cheese.</title>
        <authorList>
            <consortium name="US DOE Joint Genome Institute (JGI-PGF)"/>
            <person name="Walter F."/>
            <person name="Albersmeier A."/>
            <person name="Kalinowski J."/>
            <person name="Ruckert C."/>
        </authorList>
    </citation>
    <scope>NUCLEOTIDE SEQUENCE</scope>
    <source>
        <strain evidence="3">JCM 14371</strain>
    </source>
</reference>
<feature type="signal peptide" evidence="1">
    <location>
        <begin position="1"/>
        <end position="18"/>
    </location>
</feature>
<organism evidence="3 4">
    <name type="scientific">Deinococcus aquiradiocola</name>
    <dbReference type="NCBI Taxonomy" id="393059"/>
    <lineage>
        <taxon>Bacteria</taxon>
        <taxon>Thermotogati</taxon>
        <taxon>Deinococcota</taxon>
        <taxon>Deinococci</taxon>
        <taxon>Deinococcales</taxon>
        <taxon>Deinococcaceae</taxon>
        <taxon>Deinococcus</taxon>
    </lineage>
</organism>
<dbReference type="Gene3D" id="3.40.50.410">
    <property type="entry name" value="von Willebrand factor, type A domain"/>
    <property type="match status" value="1"/>
</dbReference>
<evidence type="ECO:0000313" key="4">
    <source>
        <dbReference type="Proteomes" id="UP000635726"/>
    </source>
</evidence>
<keyword evidence="1" id="KW-0732">Signal</keyword>
<dbReference type="InterPro" id="IPR036465">
    <property type="entry name" value="vWFA_dom_sf"/>
</dbReference>
<dbReference type="Gene3D" id="3.40.190.10">
    <property type="entry name" value="Periplasmic binding protein-like II"/>
    <property type="match status" value="2"/>
</dbReference>
<evidence type="ECO:0000256" key="1">
    <source>
        <dbReference type="SAM" id="SignalP"/>
    </source>
</evidence>
<dbReference type="Pfam" id="PF00092">
    <property type="entry name" value="VWA"/>
    <property type="match status" value="1"/>
</dbReference>
<name>A0A917P498_9DEIO</name>
<dbReference type="CDD" id="cd00198">
    <property type="entry name" value="vWFA"/>
    <property type="match status" value="1"/>
</dbReference>
<reference evidence="3" key="2">
    <citation type="submission" date="2020-09" db="EMBL/GenBank/DDBJ databases">
        <authorList>
            <person name="Sun Q."/>
            <person name="Ohkuma M."/>
        </authorList>
    </citation>
    <scope>NUCLEOTIDE SEQUENCE</scope>
    <source>
        <strain evidence="3">JCM 14371</strain>
    </source>
</reference>
<dbReference type="PANTHER" id="PTHR45737">
    <property type="entry name" value="VON WILLEBRAND FACTOR A DOMAIN-CONTAINING PROTEIN 5A"/>
    <property type="match status" value="1"/>
</dbReference>
<sequence length="513" mass="54355">MKRAARPLALLLLPLALAACRGGGDATTLTVLGGSELSDLKPILDDVARQTGVKLDVRYTGTLDGTEQLLGGARPDLVWFSSARYLQLQNGLQGRVLASEKIMLSPVVLGVKASSARRWGWTSGSVSWKDIAQKAASGDLKYGMANPAASNSGLSALIGVVAAVSGKGDAITAADVTAPALRGFFRGQALTSGSSGWLSDAYLHDQDRLNGLINYESVLLSLNASGKLREPLTLIYPKDGLITADYPLMLLNKDRQDAYQKLVDALKSTDVQRRILQETRRRPVNRAVPLTADFPAGLTIELPFPGSGGAVNAVLNAYLQDTRTPANTIFVLDTSGSMGGQRMEALKAALLGLSGADGTLTGRFSNFANRERVTFIPFSSGVQTPQTTEIGPQKAQALTELQSRVQALQPGGGTNIYGALEAAYAEAAHAPPGRYTSIVLMTDGESNEGPSARDFRRAYDALPGSVKAVRTFTILFGDASRDAMNEIATLTGGRTFDGTSDLQAAFKQIRGYQ</sequence>
<dbReference type="SMART" id="SM00327">
    <property type="entry name" value="VWA"/>
    <property type="match status" value="1"/>
</dbReference>
<dbReference type="SUPFAM" id="SSF53300">
    <property type="entry name" value="vWA-like"/>
    <property type="match status" value="1"/>
</dbReference>
<evidence type="ECO:0000259" key="2">
    <source>
        <dbReference type="PROSITE" id="PS50234"/>
    </source>
</evidence>
<dbReference type="PROSITE" id="PS50234">
    <property type="entry name" value="VWFA"/>
    <property type="match status" value="1"/>
</dbReference>
<dbReference type="Pfam" id="PF13531">
    <property type="entry name" value="SBP_bac_11"/>
    <property type="match status" value="1"/>
</dbReference>
<dbReference type="SUPFAM" id="SSF53850">
    <property type="entry name" value="Periplasmic binding protein-like II"/>
    <property type="match status" value="1"/>
</dbReference>
<dbReference type="PROSITE" id="PS51257">
    <property type="entry name" value="PROKAR_LIPOPROTEIN"/>
    <property type="match status" value="1"/>
</dbReference>
<dbReference type="AlphaFoldDB" id="A0A917P498"/>
<evidence type="ECO:0000313" key="3">
    <source>
        <dbReference type="EMBL" id="GGJ60885.1"/>
    </source>
</evidence>
<keyword evidence="4" id="KW-1185">Reference proteome</keyword>
<dbReference type="Proteomes" id="UP000635726">
    <property type="component" value="Unassembled WGS sequence"/>
</dbReference>
<dbReference type="RefSeq" id="WP_188960265.1">
    <property type="nucleotide sequence ID" value="NZ_BMOE01000001.1"/>
</dbReference>
<gene>
    <name evidence="3" type="ORF">GCM10008939_00820</name>
</gene>
<proteinExistence type="predicted"/>
<dbReference type="PANTHER" id="PTHR45737:SF6">
    <property type="entry name" value="VON WILLEBRAND FACTOR A DOMAIN-CONTAINING PROTEIN 5A"/>
    <property type="match status" value="1"/>
</dbReference>
<protein>
    <submittedName>
        <fullName evidence="3">VWA domain-containing protein</fullName>
    </submittedName>
</protein>
<accession>A0A917P498</accession>